<name>A0A9Q9IRX9_9ACTN</name>
<dbReference type="InterPro" id="IPR050595">
    <property type="entry name" value="Bact_response_regulator"/>
</dbReference>
<dbReference type="InterPro" id="IPR001789">
    <property type="entry name" value="Sig_transdc_resp-reg_receiver"/>
</dbReference>
<dbReference type="PROSITE" id="PS50110">
    <property type="entry name" value="RESPONSE_REGULATORY"/>
    <property type="match status" value="1"/>
</dbReference>
<dbReference type="AlphaFoldDB" id="A0A9Q9IRX9"/>
<proteinExistence type="predicted"/>
<dbReference type="CDD" id="cd00156">
    <property type="entry name" value="REC"/>
    <property type="match status" value="1"/>
</dbReference>
<keyword evidence="5" id="KW-1185">Reference proteome</keyword>
<evidence type="ECO:0000256" key="1">
    <source>
        <dbReference type="ARBA" id="ARBA00022553"/>
    </source>
</evidence>
<dbReference type="SUPFAM" id="SSF52172">
    <property type="entry name" value="CheY-like"/>
    <property type="match status" value="1"/>
</dbReference>
<protein>
    <submittedName>
        <fullName evidence="4">Response regulator</fullName>
    </submittedName>
</protein>
<dbReference type="SMART" id="SM00448">
    <property type="entry name" value="REC"/>
    <property type="match status" value="1"/>
</dbReference>
<dbReference type="EMBL" id="CP073767">
    <property type="protein sequence ID" value="UWZ58687.1"/>
    <property type="molecule type" value="Genomic_DNA"/>
</dbReference>
<evidence type="ECO:0000313" key="4">
    <source>
        <dbReference type="EMBL" id="UWZ58687.1"/>
    </source>
</evidence>
<feature type="domain" description="Response regulatory" evidence="3">
    <location>
        <begin position="19"/>
        <end position="134"/>
    </location>
</feature>
<dbReference type="Proteomes" id="UP001058003">
    <property type="component" value="Chromosome"/>
</dbReference>
<dbReference type="Pfam" id="PF00072">
    <property type="entry name" value="Response_reg"/>
    <property type="match status" value="1"/>
</dbReference>
<evidence type="ECO:0000256" key="2">
    <source>
        <dbReference type="PROSITE-ProRule" id="PRU00169"/>
    </source>
</evidence>
<dbReference type="PANTHER" id="PTHR44591:SF18">
    <property type="entry name" value="REGULATORY PROTEIN"/>
    <property type="match status" value="1"/>
</dbReference>
<dbReference type="GO" id="GO:0000160">
    <property type="term" value="P:phosphorelay signal transduction system"/>
    <property type="evidence" value="ECO:0007669"/>
    <property type="project" value="InterPro"/>
</dbReference>
<evidence type="ECO:0000313" key="5">
    <source>
        <dbReference type="Proteomes" id="UP001058003"/>
    </source>
</evidence>
<evidence type="ECO:0000259" key="3">
    <source>
        <dbReference type="PROSITE" id="PS50110"/>
    </source>
</evidence>
<dbReference type="InterPro" id="IPR011006">
    <property type="entry name" value="CheY-like_superfamily"/>
</dbReference>
<dbReference type="Gene3D" id="3.40.50.2300">
    <property type="match status" value="1"/>
</dbReference>
<dbReference type="RefSeq" id="WP_052387047.1">
    <property type="nucleotide sequence ID" value="NZ_CP073767.1"/>
</dbReference>
<accession>A0A9Q9IRX9</accession>
<dbReference type="PANTHER" id="PTHR44591">
    <property type="entry name" value="STRESS RESPONSE REGULATOR PROTEIN 1"/>
    <property type="match status" value="1"/>
</dbReference>
<feature type="modified residue" description="4-aspartylphosphate" evidence="2">
    <location>
        <position position="69"/>
    </location>
</feature>
<dbReference type="OrthoDB" id="7352332at2"/>
<sequence length="144" mass="15273">MRAARQTSPDARPEHAALRCLIVDDNAPFLSSARDLLQHEGVEVLGVASNSADALRRTEQLHPAFVLVDLFLGGECGFDLAERLSNVSDAPAVILISSHSGEDFEELIAASPAVGFLGKASLSSSAIQALMRHGRQRTLVGAEV</sequence>
<keyword evidence="1 2" id="KW-0597">Phosphoprotein</keyword>
<gene>
    <name evidence="4" type="ORF">Daura_22485</name>
</gene>
<organism evidence="4 5">
    <name type="scientific">Dactylosporangium aurantiacum</name>
    <dbReference type="NCBI Taxonomy" id="35754"/>
    <lineage>
        <taxon>Bacteria</taxon>
        <taxon>Bacillati</taxon>
        <taxon>Actinomycetota</taxon>
        <taxon>Actinomycetes</taxon>
        <taxon>Micromonosporales</taxon>
        <taxon>Micromonosporaceae</taxon>
        <taxon>Dactylosporangium</taxon>
    </lineage>
</organism>
<reference evidence="4" key="1">
    <citation type="submission" date="2021-04" db="EMBL/GenBank/DDBJ databases">
        <title>Dactylosporangium aurantiacum NRRL B-8018 full assembly.</title>
        <authorList>
            <person name="Hartkoorn R.C."/>
            <person name="Beaudoing E."/>
            <person name="Hot D."/>
        </authorList>
    </citation>
    <scope>NUCLEOTIDE SEQUENCE</scope>
    <source>
        <strain evidence="4">NRRL B-8018</strain>
    </source>
</reference>
<dbReference type="KEGG" id="daur:Daura_22485"/>